<dbReference type="AlphaFoldDB" id="A0A1R1SI77"/>
<evidence type="ECO:0000256" key="1">
    <source>
        <dbReference type="SAM" id="MobiDB-lite"/>
    </source>
</evidence>
<dbReference type="GeneID" id="96741918"/>
<gene>
    <name evidence="3" type="ORF">SPAR_18318</name>
</gene>
<dbReference type="EMBL" id="ASQP01000255">
    <property type="protein sequence ID" value="OMI37968.1"/>
    <property type="molecule type" value="Genomic_DNA"/>
</dbReference>
<feature type="transmembrane region" description="Helical" evidence="2">
    <location>
        <begin position="231"/>
        <end position="249"/>
    </location>
</feature>
<dbReference type="NCBIfam" id="NF040672">
    <property type="entry name" value="SCO2322_fam"/>
    <property type="match status" value="1"/>
</dbReference>
<dbReference type="Proteomes" id="UP000186168">
    <property type="component" value="Unassembled WGS sequence"/>
</dbReference>
<reference evidence="3 4" key="1">
    <citation type="submission" date="2013-05" db="EMBL/GenBank/DDBJ databases">
        <title>Genome sequence of Streptomyces sparsogenes DSM 40356.</title>
        <authorList>
            <person name="Coyne S."/>
            <person name="Seebeck F.P."/>
        </authorList>
    </citation>
    <scope>NUCLEOTIDE SEQUENCE [LARGE SCALE GENOMIC DNA]</scope>
    <source>
        <strain evidence="3 4">DSM 40356</strain>
    </source>
</reference>
<dbReference type="NCBIfam" id="NF040681">
    <property type="entry name" value="GPS-CTERM"/>
    <property type="match status" value="1"/>
</dbReference>
<dbReference type="InterPro" id="IPR047703">
    <property type="entry name" value="SCO2322-like"/>
</dbReference>
<feature type="region of interest" description="Disordered" evidence="1">
    <location>
        <begin position="197"/>
        <end position="227"/>
    </location>
</feature>
<feature type="compositionally biased region" description="Gly residues" evidence="1">
    <location>
        <begin position="204"/>
        <end position="227"/>
    </location>
</feature>
<proteinExistence type="predicted"/>
<keyword evidence="2" id="KW-1133">Transmembrane helix</keyword>
<keyword evidence="4" id="KW-1185">Reference proteome</keyword>
<evidence type="ECO:0000256" key="2">
    <source>
        <dbReference type="SAM" id="Phobius"/>
    </source>
</evidence>
<keyword evidence="2" id="KW-0472">Membrane</keyword>
<keyword evidence="2" id="KW-0812">Transmembrane</keyword>
<accession>A0A1R1SI77</accession>
<evidence type="ECO:0000313" key="4">
    <source>
        <dbReference type="Proteomes" id="UP000186168"/>
    </source>
</evidence>
<dbReference type="InterPro" id="IPR047704">
    <property type="entry name" value="GPS-CTERM"/>
</dbReference>
<comment type="caution">
    <text evidence="3">The sequence shown here is derived from an EMBL/GenBank/DDBJ whole genome shotgun (WGS) entry which is preliminary data.</text>
</comment>
<name>A0A1R1SI77_9ACTN</name>
<sequence length="257" mass="25919">MGPRAASARVTSARAALARVTSARVTSALARARAALVCAALAWAALALAASPAHAEGYRYWSFWQRERGADAWTYATQGPATARPGDGDTVGFRFAVSEDSRDAARPRGPADFKAICADTPAKDGAKRVAVVLDFGTAADAPDHRTPPKPRTECARVDEDASAADALAAVAKPLRYNSAALLCAIAGYPATGCGEQVDATSRGPSGGDGAEGGDGGHGGDTGDGGGGIPSAGLIGGLAAVVALGAAAVWQARRHQRR</sequence>
<protein>
    <submittedName>
        <fullName evidence="3">Secreted protein</fullName>
    </submittedName>
</protein>
<evidence type="ECO:0000313" key="3">
    <source>
        <dbReference type="EMBL" id="OMI37968.1"/>
    </source>
</evidence>
<dbReference type="STRING" id="67365.GCA_001704635_03736"/>
<organism evidence="3 4">
    <name type="scientific">Streptomyces sparsogenes DSM 40356</name>
    <dbReference type="NCBI Taxonomy" id="1331668"/>
    <lineage>
        <taxon>Bacteria</taxon>
        <taxon>Bacillati</taxon>
        <taxon>Actinomycetota</taxon>
        <taxon>Actinomycetes</taxon>
        <taxon>Kitasatosporales</taxon>
        <taxon>Streptomycetaceae</taxon>
        <taxon>Streptomyces</taxon>
    </lineage>
</organism>
<dbReference type="RefSeq" id="WP_245737871.1">
    <property type="nucleotide sequence ID" value="NZ_ASQP01000255.1"/>
</dbReference>